<dbReference type="PANTHER" id="PTHR21419:SF30">
    <property type="entry name" value="IG-LIKE DOMAIN-CONTAINING PROTEIN"/>
    <property type="match status" value="1"/>
</dbReference>
<evidence type="ECO:0000313" key="9">
    <source>
        <dbReference type="RefSeq" id="XP_015524062.1"/>
    </source>
</evidence>
<dbReference type="PANTHER" id="PTHR21419">
    <property type="match status" value="1"/>
</dbReference>
<dbReference type="GO" id="GO:0016020">
    <property type="term" value="C:membrane"/>
    <property type="evidence" value="ECO:0007669"/>
    <property type="project" value="UniProtKB-SubCell"/>
</dbReference>
<organism evidence="9">
    <name type="scientific">Neodiprion lecontei</name>
    <name type="common">Redheaded pine sawfly</name>
    <dbReference type="NCBI Taxonomy" id="441921"/>
    <lineage>
        <taxon>Eukaryota</taxon>
        <taxon>Metazoa</taxon>
        <taxon>Ecdysozoa</taxon>
        <taxon>Arthropoda</taxon>
        <taxon>Hexapoda</taxon>
        <taxon>Insecta</taxon>
        <taxon>Pterygota</taxon>
        <taxon>Neoptera</taxon>
        <taxon>Endopterygota</taxon>
        <taxon>Hymenoptera</taxon>
        <taxon>Tenthredinoidea</taxon>
        <taxon>Diprionidae</taxon>
        <taxon>Diprioninae</taxon>
        <taxon>Neodiprion</taxon>
    </lineage>
</organism>
<accession>A0A6J0CBW5</accession>
<dbReference type="InterPro" id="IPR045232">
    <property type="entry name" value="FAM234"/>
</dbReference>
<feature type="region of interest" description="Disordered" evidence="5">
    <location>
        <begin position="1"/>
        <end position="43"/>
    </location>
</feature>
<keyword evidence="3 6" id="KW-1133">Transmembrane helix</keyword>
<evidence type="ECO:0000259" key="7">
    <source>
        <dbReference type="Pfam" id="PF23727"/>
    </source>
</evidence>
<dbReference type="Proteomes" id="UP000829291">
    <property type="component" value="Chromosome 3"/>
</dbReference>
<dbReference type="InParanoid" id="A0A6J0CBW5"/>
<feature type="domain" description="FAM234A/B beta-propeller" evidence="7">
    <location>
        <begin position="196"/>
        <end position="317"/>
    </location>
</feature>
<evidence type="ECO:0000256" key="1">
    <source>
        <dbReference type="ARBA" id="ARBA00004167"/>
    </source>
</evidence>
<evidence type="ECO:0000256" key="3">
    <source>
        <dbReference type="ARBA" id="ARBA00022989"/>
    </source>
</evidence>
<dbReference type="Pfam" id="PF23727">
    <property type="entry name" value="Beta-prop_FAM234A_B"/>
    <property type="match status" value="1"/>
</dbReference>
<dbReference type="GeneID" id="107227433"/>
<proteinExistence type="predicted"/>
<reference evidence="9" key="1">
    <citation type="submission" date="2025-08" db="UniProtKB">
        <authorList>
            <consortium name="RefSeq"/>
        </authorList>
    </citation>
    <scope>IDENTIFICATION</scope>
    <source>
        <tissue evidence="9">Thorax and Abdomen</tissue>
    </source>
</reference>
<feature type="compositionally biased region" description="Basic and acidic residues" evidence="5">
    <location>
        <begin position="31"/>
        <end position="43"/>
    </location>
</feature>
<keyword evidence="4 6" id="KW-0472">Membrane</keyword>
<evidence type="ECO:0000256" key="4">
    <source>
        <dbReference type="ARBA" id="ARBA00023136"/>
    </source>
</evidence>
<dbReference type="KEGG" id="nlo:107227433"/>
<dbReference type="OrthoDB" id="6364780at2759"/>
<dbReference type="RefSeq" id="XP_015524062.1">
    <property type="nucleotide sequence ID" value="XM_015668576.2"/>
</dbReference>
<evidence type="ECO:0000256" key="2">
    <source>
        <dbReference type="ARBA" id="ARBA00022692"/>
    </source>
</evidence>
<keyword evidence="2 6" id="KW-0812">Transmembrane</keyword>
<dbReference type="FunCoup" id="A0A6J0CBW5">
    <property type="interactions" value="27"/>
</dbReference>
<sequence length="571" mass="63563">MSIVTEHGGKGYAPLPQSMSNTDTENEDEGVEKKSCQSTKHDSTTMQENVRFFPLDESKNLANRLKNGRNTSLGYCSDDIPIMVIDQDANNDLWKRPHMSFLRQLFLAASILLCLATIVIFLYVLPCNESNSLRPAIKNRPALLWDNTLQGMELYGPILVIPGTPRNLVMMYREQLYGDSVGKMQGSMVPLRKGGVISIHGGNGLLLWVVRLSYPPTEIVCKNLNMDKSRMPETTCLVAGEPGLISINSTTGLTQWSISASTHSKLPMLLPDIDGDGIADLLSVVISKDQKKQSPALFSGKSGSLLGQELKPECHRVYVSSLDSNDTISYLCDDSNGKQSTKTITLKELFPRIQYPKAMEKITDELNELQNPVVPSAQNSDQHIVRLTAFHQLGIEHQGTCPGDLCQTIMNITFQKDSNQPRMIWKSYGPNAYGMKPAIFTQINNPLVTGFVMKFWQWTPDSQIDKINSSIVRRTVIERTLVVIIDAAEVHPVNASQTEITQICDGTNCQPSLELQSQSLVVTDLNDDGSRELISYQTSYEFRDNLQLLKSKVEFIMLDAEVAKLTQIIIS</sequence>
<gene>
    <name evidence="9" type="primary">LOC107227433</name>
</gene>
<evidence type="ECO:0000256" key="5">
    <source>
        <dbReference type="SAM" id="MobiDB-lite"/>
    </source>
</evidence>
<keyword evidence="8" id="KW-1185">Reference proteome</keyword>
<feature type="transmembrane region" description="Helical" evidence="6">
    <location>
        <begin position="105"/>
        <end position="125"/>
    </location>
</feature>
<dbReference type="InterPro" id="IPR055409">
    <property type="entry name" value="Beta-prop_FAM234A_B"/>
</dbReference>
<name>A0A6J0CBW5_NEOLC</name>
<dbReference type="AlphaFoldDB" id="A0A6J0CBW5"/>
<comment type="subcellular location">
    <subcellularLocation>
        <location evidence="1">Membrane</location>
        <topology evidence="1">Single-pass membrane protein</topology>
    </subcellularLocation>
</comment>
<evidence type="ECO:0000313" key="8">
    <source>
        <dbReference type="Proteomes" id="UP000829291"/>
    </source>
</evidence>
<protein>
    <submittedName>
        <fullName evidence="9">Uncharacterized protein LOC107227433</fullName>
    </submittedName>
</protein>
<evidence type="ECO:0000256" key="6">
    <source>
        <dbReference type="SAM" id="Phobius"/>
    </source>
</evidence>